<dbReference type="PANTHER" id="PTHR43767">
    <property type="entry name" value="LONG-CHAIN-FATTY-ACID--COA LIGASE"/>
    <property type="match status" value="1"/>
</dbReference>
<organism evidence="3 4">
    <name type="scientific">Rhodococcus tukisamuensis</name>
    <dbReference type="NCBI Taxonomy" id="168276"/>
    <lineage>
        <taxon>Bacteria</taxon>
        <taxon>Bacillati</taxon>
        <taxon>Actinomycetota</taxon>
        <taxon>Actinomycetes</taxon>
        <taxon>Mycobacteriales</taxon>
        <taxon>Nocardiaceae</taxon>
        <taxon>Rhodococcus</taxon>
    </lineage>
</organism>
<keyword evidence="3" id="KW-0436">Ligase</keyword>
<evidence type="ECO:0000313" key="4">
    <source>
        <dbReference type="Proteomes" id="UP000199417"/>
    </source>
</evidence>
<dbReference type="STRING" id="168276.SAMN05444580_102405"/>
<dbReference type="Gene3D" id="3.30.300.30">
    <property type="match status" value="1"/>
</dbReference>
<dbReference type="PANTHER" id="PTHR43767:SF1">
    <property type="entry name" value="NONRIBOSOMAL PEPTIDE SYNTHASE PES1 (EUROFUNG)-RELATED"/>
    <property type="match status" value="1"/>
</dbReference>
<dbReference type="NCBIfam" id="NF005863">
    <property type="entry name" value="PRK07798.1"/>
    <property type="match status" value="1"/>
</dbReference>
<dbReference type="InterPro" id="IPR050237">
    <property type="entry name" value="ATP-dep_AMP-bd_enzyme"/>
</dbReference>
<gene>
    <name evidence="3" type="ORF">SAMN05444580_102405</name>
</gene>
<dbReference type="EMBL" id="FNAB01000002">
    <property type="protein sequence ID" value="SDD01750.1"/>
    <property type="molecule type" value="Genomic_DNA"/>
</dbReference>
<dbReference type="InterPro" id="IPR020845">
    <property type="entry name" value="AMP-binding_CS"/>
</dbReference>
<dbReference type="InterPro" id="IPR000873">
    <property type="entry name" value="AMP-dep_synth/lig_dom"/>
</dbReference>
<dbReference type="Proteomes" id="UP000199417">
    <property type="component" value="Unassembled WGS sequence"/>
</dbReference>
<dbReference type="RefSeq" id="WP_072846990.1">
    <property type="nucleotide sequence ID" value="NZ_FNAB01000002.1"/>
</dbReference>
<name>A0A1G6RAU9_9NOCA</name>
<dbReference type="GO" id="GO:0016878">
    <property type="term" value="F:acid-thiol ligase activity"/>
    <property type="evidence" value="ECO:0007669"/>
    <property type="project" value="UniProtKB-ARBA"/>
</dbReference>
<dbReference type="InterPro" id="IPR025110">
    <property type="entry name" value="AMP-bd_C"/>
</dbReference>
<dbReference type="Gene3D" id="3.40.50.12780">
    <property type="entry name" value="N-terminal domain of ligase-like"/>
    <property type="match status" value="1"/>
</dbReference>
<dbReference type="SUPFAM" id="SSF56801">
    <property type="entry name" value="Acetyl-CoA synthetase-like"/>
    <property type="match status" value="1"/>
</dbReference>
<evidence type="ECO:0000259" key="2">
    <source>
        <dbReference type="Pfam" id="PF13193"/>
    </source>
</evidence>
<dbReference type="PROSITE" id="PS00455">
    <property type="entry name" value="AMP_BINDING"/>
    <property type="match status" value="1"/>
</dbReference>
<proteinExistence type="predicted"/>
<sequence length="543" mass="58480">MAYTFADLFEHAVDAMPDRIALIASGEEVTFRDLDERANRLGHHLETAGFGAGSHIGIHMHNSIETMVAVLAAFKVRAVPITVNYRYTTDELVYLYDNADLDALVFHAGFAGPVAEALPGAPRIRHLVEVPDVLATEPSPVRHGAVRYEDVLAAASPARGFGRRSGDDVYILYTGGTTGRPKGVVWRQEDMWRVLAGGLDFFTGEPILDEFQQSRTGAAGEPMRMLILPPLIHTSALMPTFTALLAGNAVIYDPKFDAARTWQLVGRHRPTAMVITGDAMGRPLVEALRASAVDTSSLSVVASGAALFSGSVKDAFFEVLPDLLISDSVGSSETGFGGIGFATKGLDQRGGPKVGKHRHTVVVDDENRVQAPGSGAEGWLAKIGPVPLGYYNDPAKSAEIFRQVHTAGGPARAVVTGDRARIEDDGSVTLLGRGNMVINTGGEKVFAEEVEAVVKAHPDVYDAIVVGVPDERWGSRVAVVMRARDGLPDFEGIEKHARSQLAGYKIPRSFWIVPEVERTSSGKPEYRWARGHATAHAPDHRID</sequence>
<dbReference type="Pfam" id="PF00501">
    <property type="entry name" value="AMP-binding"/>
    <property type="match status" value="1"/>
</dbReference>
<dbReference type="InterPro" id="IPR042099">
    <property type="entry name" value="ANL_N_sf"/>
</dbReference>
<keyword evidence="4" id="KW-1185">Reference proteome</keyword>
<dbReference type="AlphaFoldDB" id="A0A1G6RAU9"/>
<evidence type="ECO:0000313" key="3">
    <source>
        <dbReference type="EMBL" id="SDD01750.1"/>
    </source>
</evidence>
<accession>A0A1G6RAU9</accession>
<protein>
    <submittedName>
        <fullName evidence="3">Acyl-CoA synthetase (AMP-forming)/AMP-acid ligase II</fullName>
    </submittedName>
</protein>
<reference evidence="3 4" key="1">
    <citation type="submission" date="2016-10" db="EMBL/GenBank/DDBJ databases">
        <authorList>
            <person name="de Groot N.N."/>
        </authorList>
    </citation>
    <scope>NUCLEOTIDE SEQUENCE [LARGE SCALE GENOMIC DNA]</scope>
    <source>
        <strain evidence="3 4">JCM 11308</strain>
    </source>
</reference>
<dbReference type="Pfam" id="PF13193">
    <property type="entry name" value="AMP-binding_C"/>
    <property type="match status" value="1"/>
</dbReference>
<dbReference type="InterPro" id="IPR045851">
    <property type="entry name" value="AMP-bd_C_sf"/>
</dbReference>
<feature type="domain" description="AMP-binding enzyme C-terminal" evidence="2">
    <location>
        <begin position="449"/>
        <end position="523"/>
    </location>
</feature>
<feature type="domain" description="AMP-dependent synthetase/ligase" evidence="1">
    <location>
        <begin position="9"/>
        <end position="377"/>
    </location>
</feature>
<evidence type="ECO:0000259" key="1">
    <source>
        <dbReference type="Pfam" id="PF00501"/>
    </source>
</evidence>